<keyword evidence="1" id="KW-0233">DNA recombination</keyword>
<dbReference type="NCBIfam" id="NF001399">
    <property type="entry name" value="PRK00283.1"/>
    <property type="match status" value="1"/>
</dbReference>
<dbReference type="GO" id="GO:0003677">
    <property type="term" value="F:DNA binding"/>
    <property type="evidence" value="ECO:0007669"/>
    <property type="project" value="InterPro"/>
</dbReference>
<dbReference type="Gene3D" id="1.10.443.10">
    <property type="entry name" value="Intergrase catalytic core"/>
    <property type="match status" value="1"/>
</dbReference>
<evidence type="ECO:0000313" key="4">
    <source>
        <dbReference type="Proteomes" id="UP000288086"/>
    </source>
</evidence>
<reference evidence="3 4" key="1">
    <citation type="submission" date="2017-01" db="EMBL/GenBank/DDBJ databases">
        <title>The cable genome- insights into the physiology and evolution of filamentous bacteria capable of sulfide oxidation via long distance electron transfer.</title>
        <authorList>
            <person name="Schreiber L."/>
            <person name="Bjerg J.T."/>
            <person name="Boggild A."/>
            <person name="Van De Vossenberg J."/>
            <person name="Meysman F."/>
            <person name="Nielsen L.P."/>
            <person name="Schramm A."/>
            <person name="Kjeldsen K.U."/>
        </authorList>
    </citation>
    <scope>NUCLEOTIDE SEQUENCE [LARGE SCALE GENOMIC DNA]</scope>
    <source>
        <strain evidence="3">A1</strain>
    </source>
</reference>
<dbReference type="GO" id="GO:0015074">
    <property type="term" value="P:DNA integration"/>
    <property type="evidence" value="ECO:0007669"/>
    <property type="project" value="InterPro"/>
</dbReference>
<organism evidence="3 4">
    <name type="scientific">Candidatus Electrothrix communis</name>
    <dbReference type="NCBI Taxonomy" id="1859133"/>
    <lineage>
        <taxon>Bacteria</taxon>
        <taxon>Pseudomonadati</taxon>
        <taxon>Thermodesulfobacteriota</taxon>
        <taxon>Desulfobulbia</taxon>
        <taxon>Desulfobulbales</taxon>
        <taxon>Desulfobulbaceae</taxon>
        <taxon>Candidatus Electrothrix</taxon>
    </lineage>
</organism>
<dbReference type="Proteomes" id="UP000288086">
    <property type="component" value="Unassembled WGS sequence"/>
</dbReference>
<dbReference type="SUPFAM" id="SSF56349">
    <property type="entry name" value="DNA breaking-rejoining enzymes"/>
    <property type="match status" value="1"/>
</dbReference>
<dbReference type="EMBL" id="MTKP01000068">
    <property type="protein sequence ID" value="RWX49230.1"/>
    <property type="molecule type" value="Genomic_DNA"/>
</dbReference>
<dbReference type="PANTHER" id="PTHR30349:SF90">
    <property type="entry name" value="TYROSINE RECOMBINASE XERD"/>
    <property type="match status" value="1"/>
</dbReference>
<dbReference type="CDD" id="cd00798">
    <property type="entry name" value="INT_XerDC_C"/>
    <property type="match status" value="1"/>
</dbReference>
<dbReference type="InterPro" id="IPR002104">
    <property type="entry name" value="Integrase_catalytic"/>
</dbReference>
<evidence type="ECO:0000259" key="2">
    <source>
        <dbReference type="PROSITE" id="PS51898"/>
    </source>
</evidence>
<evidence type="ECO:0000256" key="1">
    <source>
        <dbReference type="ARBA" id="ARBA00023172"/>
    </source>
</evidence>
<feature type="domain" description="Tyr recombinase" evidence="2">
    <location>
        <begin position="37"/>
        <end position="220"/>
    </location>
</feature>
<dbReference type="PANTHER" id="PTHR30349">
    <property type="entry name" value="PHAGE INTEGRASE-RELATED"/>
    <property type="match status" value="1"/>
</dbReference>
<comment type="caution">
    <text evidence="3">The sequence shown here is derived from an EMBL/GenBank/DDBJ whole genome shotgun (WGS) entry which is preliminary data.</text>
</comment>
<dbReference type="InterPro" id="IPR050090">
    <property type="entry name" value="Tyrosine_recombinase_XerCD"/>
</dbReference>
<accession>A0A444J853</accession>
<gene>
    <name evidence="3" type="ORF">VT98_10684</name>
</gene>
<dbReference type="InterPro" id="IPR011010">
    <property type="entry name" value="DNA_brk_join_enz"/>
</dbReference>
<dbReference type="GO" id="GO:0006310">
    <property type="term" value="P:DNA recombination"/>
    <property type="evidence" value="ECO:0007669"/>
    <property type="project" value="UniProtKB-KW"/>
</dbReference>
<keyword evidence="4" id="KW-1185">Reference proteome</keyword>
<dbReference type="AlphaFoldDB" id="A0A444J853"/>
<dbReference type="Pfam" id="PF00589">
    <property type="entry name" value="Phage_integrase"/>
    <property type="match status" value="1"/>
</dbReference>
<name>A0A444J853_9BACT</name>
<dbReference type="PROSITE" id="PS51898">
    <property type="entry name" value="TYR_RECOMBINASE"/>
    <property type="match status" value="1"/>
</dbReference>
<proteinExistence type="predicted"/>
<protein>
    <submittedName>
        <fullName evidence="3">Integrase/recombinase XerD</fullName>
    </submittedName>
</protein>
<dbReference type="InterPro" id="IPR013762">
    <property type="entry name" value="Integrase-like_cat_sf"/>
</dbReference>
<evidence type="ECO:0000313" key="3">
    <source>
        <dbReference type="EMBL" id="RWX49230.1"/>
    </source>
</evidence>
<sequence length="226" mass="25546">MHVRLSALRAFFDYLVVQQVRLDNPIADIDSPKIVSGLPDILTVAEVDRMLTVPAKQKPLILRNAAMLHLLYATGIRVSELVGLPVRDCSITSGHVRILGKGDKERMVPFNEIAGQRIEEYLTKTRPILLRKRTSPYLFVTGRGGTMTRHRFWQIIREIAVVNGIEKTVSPKTMRHSFATHLLAGGADLRSVQMMLGHTDIATTQIYTHVDKGRVKELHRRFHPRG</sequence>